<evidence type="ECO:0000313" key="11">
    <source>
        <dbReference type="Proteomes" id="UP001500506"/>
    </source>
</evidence>
<name>A0ABN2KL33_9MICO</name>
<comment type="similarity">
    <text evidence="2">Belongs to the zinc-containing alcohol dehydrogenase family.</text>
</comment>
<dbReference type="Pfam" id="PF08240">
    <property type="entry name" value="ADH_N"/>
    <property type="match status" value="1"/>
</dbReference>
<dbReference type="Gene3D" id="3.40.50.720">
    <property type="entry name" value="NAD(P)-binding Rossmann-like Domain"/>
    <property type="match status" value="1"/>
</dbReference>
<evidence type="ECO:0000256" key="7">
    <source>
        <dbReference type="ARBA" id="ARBA00049164"/>
    </source>
</evidence>
<proteinExistence type="inferred from homology"/>
<evidence type="ECO:0000256" key="8">
    <source>
        <dbReference type="ARBA" id="ARBA00049243"/>
    </source>
</evidence>
<comment type="cofactor">
    <cofactor evidence="1">
        <name>Zn(2+)</name>
        <dbReference type="ChEBI" id="CHEBI:29105"/>
    </cofactor>
</comment>
<dbReference type="Proteomes" id="UP001500506">
    <property type="component" value="Unassembled WGS sequence"/>
</dbReference>
<reference evidence="10 11" key="1">
    <citation type="journal article" date="2019" name="Int. J. Syst. Evol. Microbiol.">
        <title>The Global Catalogue of Microorganisms (GCM) 10K type strain sequencing project: providing services to taxonomists for standard genome sequencing and annotation.</title>
        <authorList>
            <consortium name="The Broad Institute Genomics Platform"/>
            <consortium name="The Broad Institute Genome Sequencing Center for Infectious Disease"/>
            <person name="Wu L."/>
            <person name="Ma J."/>
        </authorList>
    </citation>
    <scope>NUCLEOTIDE SEQUENCE [LARGE SCALE GENOMIC DNA]</scope>
    <source>
        <strain evidence="10 11">JCM 14319</strain>
    </source>
</reference>
<keyword evidence="11" id="KW-1185">Reference proteome</keyword>
<gene>
    <name evidence="10" type="ORF">GCM10009747_15500</name>
</gene>
<feature type="domain" description="Alcohol dehydrogenase-like N-terminal" evidence="9">
    <location>
        <begin position="28"/>
        <end position="137"/>
    </location>
</feature>
<keyword evidence="4" id="KW-0479">Metal-binding</keyword>
<dbReference type="SUPFAM" id="SSF51735">
    <property type="entry name" value="NAD(P)-binding Rossmann-fold domains"/>
    <property type="match status" value="1"/>
</dbReference>
<dbReference type="EMBL" id="BAAANH010000003">
    <property type="protein sequence ID" value="GAA1757720.1"/>
    <property type="molecule type" value="Genomic_DNA"/>
</dbReference>
<evidence type="ECO:0000259" key="9">
    <source>
        <dbReference type="Pfam" id="PF08240"/>
    </source>
</evidence>
<dbReference type="SUPFAM" id="SSF50129">
    <property type="entry name" value="GroES-like"/>
    <property type="match status" value="1"/>
</dbReference>
<comment type="caution">
    <text evidence="10">The sequence shown here is derived from an EMBL/GenBank/DDBJ whole genome shotgun (WGS) entry which is preliminary data.</text>
</comment>
<dbReference type="EC" id="1.1.1.1" evidence="3"/>
<evidence type="ECO:0000256" key="5">
    <source>
        <dbReference type="ARBA" id="ARBA00022833"/>
    </source>
</evidence>
<comment type="catalytic activity">
    <reaction evidence="8">
        <text>a primary alcohol + NAD(+) = an aldehyde + NADH + H(+)</text>
        <dbReference type="Rhea" id="RHEA:10736"/>
        <dbReference type="ChEBI" id="CHEBI:15378"/>
        <dbReference type="ChEBI" id="CHEBI:15734"/>
        <dbReference type="ChEBI" id="CHEBI:17478"/>
        <dbReference type="ChEBI" id="CHEBI:57540"/>
        <dbReference type="ChEBI" id="CHEBI:57945"/>
        <dbReference type="EC" id="1.1.1.1"/>
    </reaction>
</comment>
<dbReference type="NCBIfam" id="TIGR02822">
    <property type="entry name" value="adh_fam_2"/>
    <property type="match status" value="1"/>
</dbReference>
<dbReference type="Gene3D" id="3.90.180.10">
    <property type="entry name" value="Medium-chain alcohol dehydrogenases, catalytic domain"/>
    <property type="match status" value="1"/>
</dbReference>
<organism evidence="10 11">
    <name type="scientific">Agromyces humatus</name>
    <dbReference type="NCBI Taxonomy" id="279573"/>
    <lineage>
        <taxon>Bacteria</taxon>
        <taxon>Bacillati</taxon>
        <taxon>Actinomycetota</taxon>
        <taxon>Actinomycetes</taxon>
        <taxon>Micrococcales</taxon>
        <taxon>Microbacteriaceae</taxon>
        <taxon>Agromyces</taxon>
    </lineage>
</organism>
<evidence type="ECO:0000313" key="10">
    <source>
        <dbReference type="EMBL" id="GAA1757720.1"/>
    </source>
</evidence>
<keyword evidence="6" id="KW-0560">Oxidoreductase</keyword>
<dbReference type="InterPro" id="IPR013154">
    <property type="entry name" value="ADH-like_N"/>
</dbReference>
<accession>A0ABN2KL33</accession>
<dbReference type="InterPro" id="IPR014187">
    <property type="entry name" value="ADH_Zn_typ-2"/>
</dbReference>
<evidence type="ECO:0000256" key="4">
    <source>
        <dbReference type="ARBA" id="ARBA00022723"/>
    </source>
</evidence>
<evidence type="ECO:0000256" key="6">
    <source>
        <dbReference type="ARBA" id="ARBA00023002"/>
    </source>
</evidence>
<evidence type="ECO:0000256" key="2">
    <source>
        <dbReference type="ARBA" id="ARBA00008072"/>
    </source>
</evidence>
<dbReference type="PANTHER" id="PTHR42940:SF8">
    <property type="entry name" value="VACUOLAR PROTEIN SORTING-ASSOCIATED PROTEIN 11"/>
    <property type="match status" value="1"/>
</dbReference>
<dbReference type="InterPro" id="IPR011032">
    <property type="entry name" value="GroES-like_sf"/>
</dbReference>
<keyword evidence="5" id="KW-0862">Zinc</keyword>
<dbReference type="PANTHER" id="PTHR42940">
    <property type="entry name" value="ALCOHOL DEHYDROGENASE 1-RELATED"/>
    <property type="match status" value="1"/>
</dbReference>
<dbReference type="RefSeq" id="WP_232498980.1">
    <property type="nucleotide sequence ID" value="NZ_BAAANH010000003.1"/>
</dbReference>
<dbReference type="InterPro" id="IPR036291">
    <property type="entry name" value="NAD(P)-bd_dom_sf"/>
</dbReference>
<protein>
    <recommendedName>
        <fullName evidence="3">alcohol dehydrogenase</fullName>
        <ecNumber evidence="3">1.1.1.1</ecNumber>
    </recommendedName>
</protein>
<evidence type="ECO:0000256" key="1">
    <source>
        <dbReference type="ARBA" id="ARBA00001947"/>
    </source>
</evidence>
<comment type="catalytic activity">
    <reaction evidence="7">
        <text>a secondary alcohol + NAD(+) = a ketone + NADH + H(+)</text>
        <dbReference type="Rhea" id="RHEA:10740"/>
        <dbReference type="ChEBI" id="CHEBI:15378"/>
        <dbReference type="ChEBI" id="CHEBI:17087"/>
        <dbReference type="ChEBI" id="CHEBI:35681"/>
        <dbReference type="ChEBI" id="CHEBI:57540"/>
        <dbReference type="ChEBI" id="CHEBI:57945"/>
        <dbReference type="EC" id="1.1.1.1"/>
    </reaction>
</comment>
<sequence>MATMRAWRTGTSAGELQLVEAPVPVPARGEVIVQVITCGICRTDLHVIDHEIPVHRPGVIPGHQAVGRVARLGSGVDDVAVGDLVGVAWLRHTCGTCEWCRSGSENLCPRSEYTGWDADGGFADILAAPAAFVYRLPADADPVTTAPLLCAGIIGFRALSRANLPPGGRLGLYGFGSSAHLVAQIAIAAGAGVSVMTRGEQNRALALELGAGFVGEEAAPPPEPLDSAIVFAPAGGLVPVALAATRSGGTVVLAGIEMSDIPSMSYEASLFRERDLRTVTANTRDDGGRLLGLAANLGLRPKVTTVPFDSLGSAIDDMRHGRARGSLVLTVEGPVG</sequence>
<evidence type="ECO:0000256" key="3">
    <source>
        <dbReference type="ARBA" id="ARBA00013190"/>
    </source>
</evidence>